<feature type="signal peptide" evidence="4">
    <location>
        <begin position="1"/>
        <end position="24"/>
    </location>
</feature>
<evidence type="ECO:0000259" key="5">
    <source>
        <dbReference type="SMART" id="SM00645"/>
    </source>
</evidence>
<gene>
    <name evidence="6" type="ORF">SEMRO_165_G073770.1</name>
</gene>
<keyword evidence="6" id="KW-0378">Hydrolase</keyword>
<dbReference type="SMART" id="SM00645">
    <property type="entry name" value="Pept_C1"/>
    <property type="match status" value="1"/>
</dbReference>
<proteinExistence type="inferred from homology"/>
<dbReference type="SUPFAM" id="SSF54001">
    <property type="entry name" value="Cysteine proteinases"/>
    <property type="match status" value="1"/>
</dbReference>
<evidence type="ECO:0000256" key="2">
    <source>
        <dbReference type="ARBA" id="ARBA00023145"/>
    </source>
</evidence>
<dbReference type="InterPro" id="IPR000668">
    <property type="entry name" value="Peptidase_C1A_C"/>
</dbReference>
<dbReference type="InterPro" id="IPR039417">
    <property type="entry name" value="Peptidase_C1A_papain-like"/>
</dbReference>
<dbReference type="PRINTS" id="PR00705">
    <property type="entry name" value="PAPAIN"/>
</dbReference>
<keyword evidence="3" id="KW-1133">Transmembrane helix</keyword>
<keyword evidence="7" id="KW-1185">Reference proteome</keyword>
<dbReference type="InterPro" id="IPR013128">
    <property type="entry name" value="Peptidase_C1A"/>
</dbReference>
<dbReference type="PROSITE" id="PS00139">
    <property type="entry name" value="THIOL_PROTEASE_CYS"/>
    <property type="match status" value="1"/>
</dbReference>
<feature type="transmembrane region" description="Helical" evidence="3">
    <location>
        <begin position="478"/>
        <end position="498"/>
    </location>
</feature>
<dbReference type="GO" id="GO:0008234">
    <property type="term" value="F:cysteine-type peptidase activity"/>
    <property type="evidence" value="ECO:0007669"/>
    <property type="project" value="InterPro"/>
</dbReference>
<keyword evidence="3" id="KW-0472">Membrane</keyword>
<dbReference type="GO" id="GO:0006508">
    <property type="term" value="P:proteolysis"/>
    <property type="evidence" value="ECO:0007669"/>
    <property type="project" value="UniProtKB-KW"/>
</dbReference>
<dbReference type="InterPro" id="IPR000169">
    <property type="entry name" value="Pept_cys_AS"/>
</dbReference>
<accession>A0A9N8DMG3</accession>
<organism evidence="6 7">
    <name type="scientific">Seminavis robusta</name>
    <dbReference type="NCBI Taxonomy" id="568900"/>
    <lineage>
        <taxon>Eukaryota</taxon>
        <taxon>Sar</taxon>
        <taxon>Stramenopiles</taxon>
        <taxon>Ochrophyta</taxon>
        <taxon>Bacillariophyta</taxon>
        <taxon>Bacillariophyceae</taxon>
        <taxon>Bacillariophycidae</taxon>
        <taxon>Naviculales</taxon>
        <taxon>Naviculaceae</taxon>
        <taxon>Seminavis</taxon>
    </lineage>
</organism>
<dbReference type="AlphaFoldDB" id="A0A9N8DMG3"/>
<sequence length="522" mass="57112">MFGWSLPLLLYLLQLLQCPPLASTQDSSIISIDLPDFTTNVSSYECDSVKTTECASELFRACYQDSCSSCLQDYVELPEEVLSLTQDDNLTTVVATLNLTNAGLSNGTFCAPIKELKLALFERFFQPLWTDPDVSSEDRLHILLGVAKYVTQHNLQVPKPSYTLALNEYSADTRAEAQRLGGYIPPSDGATILSFLIAMELEAADEELELPRQIDWVQRGAVTSVKDQGRCGCCWSISVAGAIEGAAAIWSNFTYLQSISFQQLISCDKSNLGCNGGFPASALFYANNNPYGGTITLNDYPFTDGKKGEATEECAADNHNIAVTSQLGRAVTFYGSVGDDSYETRMQKMKQGIARQPVAIAVRSNCPTWSNYKSGVVTDDGECACLPSMLEGCLDHAVLLVGYNDDHDPPYWKVKNSWGTGWGEEGYIRIAQFNPHLTPNSWGLFGVLAEGVAPLQAFNTTAQVYDEPQELRETWEKVLIIIGCFLGAALLGICLAMGTRKLCGSKPDPDQQFQQVVANENP</sequence>
<dbReference type="InterPro" id="IPR025660">
    <property type="entry name" value="Pept_his_AS"/>
</dbReference>
<dbReference type="CDD" id="cd02248">
    <property type="entry name" value="Peptidase_C1A"/>
    <property type="match status" value="1"/>
</dbReference>
<reference evidence="6" key="1">
    <citation type="submission" date="2020-06" db="EMBL/GenBank/DDBJ databases">
        <authorList>
            <consortium name="Plant Systems Biology data submission"/>
        </authorList>
    </citation>
    <scope>NUCLEOTIDE SEQUENCE</scope>
    <source>
        <strain evidence="6">D6</strain>
    </source>
</reference>
<feature type="chain" id="PRO_5040503239" evidence="4">
    <location>
        <begin position="25"/>
        <end position="522"/>
    </location>
</feature>
<comment type="similarity">
    <text evidence="1">Belongs to the peptidase C1 family.</text>
</comment>
<dbReference type="PANTHER" id="PTHR12411">
    <property type="entry name" value="CYSTEINE PROTEASE FAMILY C1-RELATED"/>
    <property type="match status" value="1"/>
</dbReference>
<evidence type="ECO:0000313" key="6">
    <source>
        <dbReference type="EMBL" id="CAB9503414.1"/>
    </source>
</evidence>
<evidence type="ECO:0000256" key="1">
    <source>
        <dbReference type="ARBA" id="ARBA00008455"/>
    </source>
</evidence>
<dbReference type="EMBL" id="CAICTM010000164">
    <property type="protein sequence ID" value="CAB9503414.1"/>
    <property type="molecule type" value="Genomic_DNA"/>
</dbReference>
<keyword evidence="4" id="KW-0732">Signal</keyword>
<dbReference type="Gene3D" id="3.90.70.10">
    <property type="entry name" value="Cysteine proteinases"/>
    <property type="match status" value="1"/>
</dbReference>
<protein>
    <submittedName>
        <fullName evidence="6">Senescence-specific cysteine protease SAG39</fullName>
    </submittedName>
</protein>
<dbReference type="PROSITE" id="PS00639">
    <property type="entry name" value="THIOL_PROTEASE_HIS"/>
    <property type="match status" value="1"/>
</dbReference>
<keyword evidence="3" id="KW-0812">Transmembrane</keyword>
<dbReference type="Proteomes" id="UP001153069">
    <property type="component" value="Unassembled WGS sequence"/>
</dbReference>
<evidence type="ECO:0000256" key="3">
    <source>
        <dbReference type="SAM" id="Phobius"/>
    </source>
</evidence>
<comment type="caution">
    <text evidence="6">The sequence shown here is derived from an EMBL/GenBank/DDBJ whole genome shotgun (WGS) entry which is preliminary data.</text>
</comment>
<evidence type="ECO:0000313" key="7">
    <source>
        <dbReference type="Proteomes" id="UP001153069"/>
    </source>
</evidence>
<dbReference type="Pfam" id="PF00112">
    <property type="entry name" value="Peptidase_C1"/>
    <property type="match status" value="1"/>
</dbReference>
<name>A0A9N8DMG3_9STRA</name>
<feature type="domain" description="Peptidase C1A papain C-terminal" evidence="5">
    <location>
        <begin position="210"/>
        <end position="455"/>
    </location>
</feature>
<dbReference type="InterPro" id="IPR038765">
    <property type="entry name" value="Papain-like_cys_pep_sf"/>
</dbReference>
<keyword evidence="6" id="KW-0645">Protease</keyword>
<evidence type="ECO:0000256" key="4">
    <source>
        <dbReference type="SAM" id="SignalP"/>
    </source>
</evidence>
<keyword evidence="2" id="KW-0865">Zymogen</keyword>
<dbReference type="OrthoDB" id="45178at2759"/>